<dbReference type="SUPFAM" id="SSF53474">
    <property type="entry name" value="alpha/beta-Hydrolases"/>
    <property type="match status" value="1"/>
</dbReference>
<dbReference type="EMBL" id="OBMR01000002">
    <property type="protein sequence ID" value="SOB91112.1"/>
    <property type="molecule type" value="Genomic_DNA"/>
</dbReference>
<evidence type="ECO:0000313" key="4">
    <source>
        <dbReference type="Proteomes" id="UP000219563"/>
    </source>
</evidence>
<evidence type="ECO:0000256" key="1">
    <source>
        <dbReference type="ARBA" id="ARBA00022801"/>
    </source>
</evidence>
<dbReference type="AlphaFoldDB" id="A0A285RFB2"/>
<accession>A0A285RFB2</accession>
<proteinExistence type="predicted"/>
<organism evidence="3 4">
    <name type="scientific">Pseudobutyrivibrio ruminis DSM 9787</name>
    <dbReference type="NCBI Taxonomy" id="1123011"/>
    <lineage>
        <taxon>Bacteria</taxon>
        <taxon>Bacillati</taxon>
        <taxon>Bacillota</taxon>
        <taxon>Clostridia</taxon>
        <taxon>Lachnospirales</taxon>
        <taxon>Lachnospiraceae</taxon>
        <taxon>Pseudobutyrivibrio</taxon>
    </lineage>
</organism>
<reference evidence="3 4" key="1">
    <citation type="submission" date="2017-08" db="EMBL/GenBank/DDBJ databases">
        <authorList>
            <person name="de Groot N.N."/>
        </authorList>
    </citation>
    <scope>NUCLEOTIDE SEQUENCE [LARGE SCALE GENOMIC DNA]</scope>
    <source>
        <strain evidence="3 4">DSM 9787</strain>
    </source>
</reference>
<dbReference type="Proteomes" id="UP000219563">
    <property type="component" value="Unassembled WGS sequence"/>
</dbReference>
<evidence type="ECO:0000313" key="3">
    <source>
        <dbReference type="EMBL" id="SOB91112.1"/>
    </source>
</evidence>
<dbReference type="InterPro" id="IPR029058">
    <property type="entry name" value="AB_hydrolase_fold"/>
</dbReference>
<dbReference type="RefSeq" id="WP_097075462.1">
    <property type="nucleotide sequence ID" value="NZ_OBMR01000002.1"/>
</dbReference>
<dbReference type="Gene3D" id="3.40.50.1820">
    <property type="entry name" value="alpha/beta hydrolase"/>
    <property type="match status" value="1"/>
</dbReference>
<dbReference type="GO" id="GO:0052689">
    <property type="term" value="F:carboxylic ester hydrolase activity"/>
    <property type="evidence" value="ECO:0007669"/>
    <property type="project" value="UniProtKB-ARBA"/>
</dbReference>
<protein>
    <recommendedName>
        <fullName evidence="2">Serine aminopeptidase S33 domain-containing protein</fullName>
    </recommendedName>
</protein>
<dbReference type="PANTHER" id="PTHR22946">
    <property type="entry name" value="DIENELACTONE HYDROLASE DOMAIN-CONTAINING PROTEIN-RELATED"/>
    <property type="match status" value="1"/>
</dbReference>
<dbReference type="InterPro" id="IPR050261">
    <property type="entry name" value="FrsA_esterase"/>
</dbReference>
<name>A0A285RFB2_9FIRM</name>
<feature type="domain" description="Serine aminopeptidase S33" evidence="2">
    <location>
        <begin position="26"/>
        <end position="136"/>
    </location>
</feature>
<dbReference type="Pfam" id="PF12146">
    <property type="entry name" value="Hydrolase_4"/>
    <property type="match status" value="1"/>
</dbReference>
<evidence type="ECO:0000259" key="2">
    <source>
        <dbReference type="Pfam" id="PF12146"/>
    </source>
</evidence>
<dbReference type="PANTHER" id="PTHR22946:SF9">
    <property type="entry name" value="POLYKETIDE TRANSFERASE AF380"/>
    <property type="match status" value="1"/>
</dbReference>
<dbReference type="InterPro" id="IPR022742">
    <property type="entry name" value="Hydrolase_4"/>
</dbReference>
<sequence>MFITDDGIKLNAKLDMPTNGAAKCPLCLVFHGFTGHIEEDHILAVSKGLNEIGVATLRVDLYGHGNSDGEFKNHNLYKWLNNILTVVDYAKTLDFVTEMYMCGHSQGGLAVTLAAAMERDVIKALIPLSPAYVIIEGAKKGELLGQPFDPENIPDMLQSWDGRELSGNYIRVAQSIDLDAAIKKYTGPVLIVHGDADEAVPVEYGIEASKKFANCTLKLIPGDTHCYDYHLDQAVEAVQEFVKGL</sequence>
<keyword evidence="1" id="KW-0378">Hydrolase</keyword>
<gene>
    <name evidence="3" type="ORF">SAMN02910411_0698</name>
</gene>